<gene>
    <name evidence="1" type="ORF">G7K_6814-t1</name>
</gene>
<evidence type="ECO:0000313" key="2">
    <source>
        <dbReference type="Proteomes" id="UP000033140"/>
    </source>
</evidence>
<organism evidence="1 2">
    <name type="scientific">Saitoella complicata (strain BCRC 22490 / CBS 7301 / JCM 7358 / NBRC 10748 / NRRL Y-17804)</name>
    <dbReference type="NCBI Taxonomy" id="698492"/>
    <lineage>
        <taxon>Eukaryota</taxon>
        <taxon>Fungi</taxon>
        <taxon>Dikarya</taxon>
        <taxon>Ascomycota</taxon>
        <taxon>Taphrinomycotina</taxon>
        <taxon>Taphrinomycotina incertae sedis</taxon>
        <taxon>Saitoella</taxon>
    </lineage>
</organism>
<proteinExistence type="predicted"/>
<reference evidence="1 2" key="2">
    <citation type="journal article" date="2014" name="J. Gen. Appl. Microbiol.">
        <title>The early diverging ascomycetous budding yeast Saitoella complicata has three histone deacetylases belonging to the Clr6, Hos2, and Rpd3 lineages.</title>
        <authorList>
            <person name="Nishida H."/>
            <person name="Matsumoto T."/>
            <person name="Kondo S."/>
            <person name="Hamamoto M."/>
            <person name="Yoshikawa H."/>
        </authorList>
    </citation>
    <scope>NUCLEOTIDE SEQUENCE [LARGE SCALE GENOMIC DNA]</scope>
    <source>
        <strain evidence="1 2">NRRL Y-17804</strain>
    </source>
</reference>
<dbReference type="Proteomes" id="UP000033140">
    <property type="component" value="Unassembled WGS sequence"/>
</dbReference>
<reference evidence="1 2" key="3">
    <citation type="journal article" date="2015" name="Genome Announc.">
        <title>Draft Genome Sequence of the Archiascomycetous Yeast Saitoella complicata.</title>
        <authorList>
            <person name="Yamauchi K."/>
            <person name="Kondo S."/>
            <person name="Hamamoto M."/>
            <person name="Takahashi Y."/>
            <person name="Ogura Y."/>
            <person name="Hayashi T."/>
            <person name="Nishida H."/>
        </authorList>
    </citation>
    <scope>NUCLEOTIDE SEQUENCE [LARGE SCALE GENOMIC DNA]</scope>
    <source>
        <strain evidence="1 2">NRRL Y-17804</strain>
    </source>
</reference>
<protein>
    <submittedName>
        <fullName evidence="1">Uncharacterized protein</fullName>
    </submittedName>
</protein>
<comment type="caution">
    <text evidence="1">The sequence shown here is derived from an EMBL/GenBank/DDBJ whole genome shotgun (WGS) entry which is preliminary data.</text>
</comment>
<sequence>MTNWWLVEVYAASHDLSAYQLTDRWVSSSFHRRAASTELLALELELNCNLGQRRASAASRSFHRHLLEAVVGVPVVERSTHTPIARSAVYISSVFRTSGSVPVSISTSKPTQGARCRRMTEKREARDRLNFAKERLAVDSSLVCGCEAKAPVKPDIDEVNRFYSAIHQYTWQITHLSICPSPSPRPLGTSSSTRPTRLLRIFNNQMHNHIIDKTRNSNNAEKTITNLLDQHQHLLLVPKRSTICNPSQ</sequence>
<name>A0A0E9NTL3_SAICN</name>
<dbReference type="AlphaFoldDB" id="A0A0E9NTL3"/>
<accession>A0A0E9NTL3</accession>
<evidence type="ECO:0000313" key="1">
    <source>
        <dbReference type="EMBL" id="GAO52745.1"/>
    </source>
</evidence>
<dbReference type="EMBL" id="BACD03000084">
    <property type="protein sequence ID" value="GAO52745.1"/>
    <property type="molecule type" value="Genomic_DNA"/>
</dbReference>
<reference evidence="1 2" key="1">
    <citation type="journal article" date="2011" name="J. Gen. Appl. Microbiol.">
        <title>Draft genome sequencing of the enigmatic yeast Saitoella complicata.</title>
        <authorList>
            <person name="Nishida H."/>
            <person name="Hamamoto M."/>
            <person name="Sugiyama J."/>
        </authorList>
    </citation>
    <scope>NUCLEOTIDE SEQUENCE [LARGE SCALE GENOMIC DNA]</scope>
    <source>
        <strain evidence="1 2">NRRL Y-17804</strain>
    </source>
</reference>
<keyword evidence="2" id="KW-1185">Reference proteome</keyword>